<feature type="domain" description="G-protein coupled receptors family 1 profile" evidence="10">
    <location>
        <begin position="42"/>
        <end position="470"/>
    </location>
</feature>
<keyword evidence="5 9" id="KW-0472">Membrane</keyword>
<feature type="transmembrane region" description="Helical" evidence="9">
    <location>
        <begin position="63"/>
        <end position="90"/>
    </location>
</feature>
<dbReference type="PROSITE" id="PS50262">
    <property type="entry name" value="G_PROTEIN_RECEP_F1_2"/>
    <property type="match status" value="1"/>
</dbReference>
<dbReference type="InterPro" id="IPR017452">
    <property type="entry name" value="GPCR_Rhodpsn_7TM"/>
</dbReference>
<dbReference type="Gene3D" id="1.20.1070.10">
    <property type="entry name" value="Rhodopsin 7-helix transmembrane proteins"/>
    <property type="match status" value="2"/>
</dbReference>
<keyword evidence="12" id="KW-1185">Reference proteome</keyword>
<evidence type="ECO:0000313" key="11">
    <source>
        <dbReference type="EMBL" id="KAK3596354.1"/>
    </source>
</evidence>
<evidence type="ECO:0000256" key="4">
    <source>
        <dbReference type="ARBA" id="ARBA00023040"/>
    </source>
</evidence>
<reference evidence="11" key="3">
    <citation type="submission" date="2023-05" db="EMBL/GenBank/DDBJ databases">
        <authorList>
            <person name="Smith C.H."/>
        </authorList>
    </citation>
    <scope>NUCLEOTIDE SEQUENCE</scope>
    <source>
        <strain evidence="11">CHS0354</strain>
        <tissue evidence="11">Mantle</tissue>
    </source>
</reference>
<dbReference type="PANTHER" id="PTHR24243">
    <property type="entry name" value="G-PROTEIN COUPLED RECEPTOR"/>
    <property type="match status" value="1"/>
</dbReference>
<keyword evidence="4 8" id="KW-0297">G-protein coupled receptor</keyword>
<comment type="subcellular location">
    <subcellularLocation>
        <location evidence="1">Membrane</location>
        <topology evidence="1">Multi-pass membrane protein</topology>
    </subcellularLocation>
</comment>
<accession>A0AAE0W088</accession>
<name>A0AAE0W088_9BIVA</name>
<dbReference type="Proteomes" id="UP001195483">
    <property type="component" value="Unassembled WGS sequence"/>
</dbReference>
<dbReference type="PANTHER" id="PTHR24243:SF208">
    <property type="entry name" value="PYROKININ-1 RECEPTOR"/>
    <property type="match status" value="1"/>
</dbReference>
<feature type="transmembrane region" description="Helical" evidence="9">
    <location>
        <begin position="102"/>
        <end position="120"/>
    </location>
</feature>
<keyword evidence="7 8" id="KW-0807">Transducer</keyword>
<keyword evidence="3 9" id="KW-1133">Transmembrane helix</keyword>
<sequence>MEFYNTSKEYYKIMEAKNKEELLLLTPAFVMVALFMIVGLPGNLFVIVVYYRKMRRTTSRYFIIVLAALDFINCVFTMPVEMALLCNFYTFDLPWFCKLSRFISYIVNNSSAIILLGIAVDRFRKICQATKRSFSLKHVKIFCICAITFATLSSTPSMVLYGTKTNITTVCLEETNVTICGETCLVADEYWGKVGIKVFNAYLFCCMAIIFIFISIAYVIIGKEIFIRKDFGSFRKKSNLSQCKSSSTSESENSAFSTSYNSEAKLDEAPSVNQWSLRRHVLVKLQTSTSNIIKETKPDYMDVGDLMELHPLAGSGSDRGPSSTCLVNKSRSRANTIDVLPSQSELDTPDKTRSRLKTLDLRRKSDPSAKRNKNSVKTLSLRKTFLATISESQKPKTENTEFRINVKQTTFLLFLVTLFYIISFLPFMVIVTIRNIKPDIYDRMSFVENSIYNLFLRTYFLNNMINPILYGFLNKQFRRMAVQVFREIFCCSEDTGIGSDN</sequence>
<feature type="transmembrane region" description="Helical" evidence="9">
    <location>
        <begin position="454"/>
        <end position="473"/>
    </location>
</feature>
<evidence type="ECO:0000256" key="2">
    <source>
        <dbReference type="ARBA" id="ARBA00022692"/>
    </source>
</evidence>
<evidence type="ECO:0000256" key="9">
    <source>
        <dbReference type="SAM" id="Phobius"/>
    </source>
</evidence>
<evidence type="ECO:0000256" key="8">
    <source>
        <dbReference type="RuleBase" id="RU000688"/>
    </source>
</evidence>
<dbReference type="GO" id="GO:0004930">
    <property type="term" value="F:G protein-coupled receptor activity"/>
    <property type="evidence" value="ECO:0007669"/>
    <property type="project" value="UniProtKB-KW"/>
</dbReference>
<dbReference type="PRINTS" id="PR00237">
    <property type="entry name" value="GPCRRHODOPSN"/>
</dbReference>
<dbReference type="AlphaFoldDB" id="A0AAE0W088"/>
<dbReference type="GO" id="GO:0005886">
    <property type="term" value="C:plasma membrane"/>
    <property type="evidence" value="ECO:0007669"/>
    <property type="project" value="TreeGrafter"/>
</dbReference>
<comment type="similarity">
    <text evidence="8">Belongs to the G-protein coupled receptor 1 family.</text>
</comment>
<comment type="caution">
    <text evidence="11">The sequence shown here is derived from an EMBL/GenBank/DDBJ whole genome shotgun (WGS) entry which is preliminary data.</text>
</comment>
<reference evidence="11" key="1">
    <citation type="journal article" date="2021" name="Genome Biol. Evol.">
        <title>A High-Quality Reference Genome for a Parasitic Bivalve with Doubly Uniparental Inheritance (Bivalvia: Unionida).</title>
        <authorList>
            <person name="Smith C.H."/>
        </authorList>
    </citation>
    <scope>NUCLEOTIDE SEQUENCE</scope>
    <source>
        <strain evidence="11">CHS0354</strain>
    </source>
</reference>
<protein>
    <recommendedName>
        <fullName evidence="10">G-protein coupled receptors family 1 profile domain-containing protein</fullName>
    </recommendedName>
</protein>
<dbReference type="SUPFAM" id="SSF81321">
    <property type="entry name" value="Family A G protein-coupled receptor-like"/>
    <property type="match status" value="1"/>
</dbReference>
<keyword evidence="2 8" id="KW-0812">Transmembrane</keyword>
<evidence type="ECO:0000313" key="12">
    <source>
        <dbReference type="Proteomes" id="UP001195483"/>
    </source>
</evidence>
<evidence type="ECO:0000256" key="3">
    <source>
        <dbReference type="ARBA" id="ARBA00022989"/>
    </source>
</evidence>
<evidence type="ECO:0000256" key="1">
    <source>
        <dbReference type="ARBA" id="ARBA00004141"/>
    </source>
</evidence>
<feature type="transmembrane region" description="Helical" evidence="9">
    <location>
        <begin position="201"/>
        <end position="221"/>
    </location>
</feature>
<feature type="transmembrane region" description="Helical" evidence="9">
    <location>
        <begin position="28"/>
        <end position="51"/>
    </location>
</feature>
<dbReference type="PROSITE" id="PS00237">
    <property type="entry name" value="G_PROTEIN_RECEP_F1_1"/>
    <property type="match status" value="1"/>
</dbReference>
<dbReference type="Pfam" id="PF00001">
    <property type="entry name" value="7tm_1"/>
    <property type="match status" value="1"/>
</dbReference>
<evidence type="ECO:0000256" key="6">
    <source>
        <dbReference type="ARBA" id="ARBA00023170"/>
    </source>
</evidence>
<keyword evidence="6 8" id="KW-0675">Receptor</keyword>
<feature type="transmembrane region" description="Helical" evidence="9">
    <location>
        <begin position="141"/>
        <end position="161"/>
    </location>
</feature>
<gene>
    <name evidence="11" type="ORF">CHS0354_037071</name>
</gene>
<evidence type="ECO:0000256" key="7">
    <source>
        <dbReference type="ARBA" id="ARBA00023224"/>
    </source>
</evidence>
<dbReference type="EMBL" id="JAEAOA010002173">
    <property type="protein sequence ID" value="KAK3596354.1"/>
    <property type="molecule type" value="Genomic_DNA"/>
</dbReference>
<evidence type="ECO:0000259" key="10">
    <source>
        <dbReference type="PROSITE" id="PS50262"/>
    </source>
</evidence>
<reference evidence="11" key="2">
    <citation type="journal article" date="2021" name="Genome Biol. Evol.">
        <title>Developing a high-quality reference genome for a parasitic bivalve with doubly uniparental inheritance (Bivalvia: Unionida).</title>
        <authorList>
            <person name="Smith C.H."/>
        </authorList>
    </citation>
    <scope>NUCLEOTIDE SEQUENCE</scope>
    <source>
        <strain evidence="11">CHS0354</strain>
        <tissue evidence="11">Mantle</tissue>
    </source>
</reference>
<evidence type="ECO:0000256" key="5">
    <source>
        <dbReference type="ARBA" id="ARBA00023136"/>
    </source>
</evidence>
<proteinExistence type="inferred from homology"/>
<dbReference type="CDD" id="cd00637">
    <property type="entry name" value="7tm_classA_rhodopsin-like"/>
    <property type="match status" value="1"/>
</dbReference>
<dbReference type="InterPro" id="IPR000276">
    <property type="entry name" value="GPCR_Rhodpsn"/>
</dbReference>
<feature type="transmembrane region" description="Helical" evidence="9">
    <location>
        <begin position="411"/>
        <end position="434"/>
    </location>
</feature>
<organism evidence="11 12">
    <name type="scientific">Potamilus streckersoni</name>
    <dbReference type="NCBI Taxonomy" id="2493646"/>
    <lineage>
        <taxon>Eukaryota</taxon>
        <taxon>Metazoa</taxon>
        <taxon>Spiralia</taxon>
        <taxon>Lophotrochozoa</taxon>
        <taxon>Mollusca</taxon>
        <taxon>Bivalvia</taxon>
        <taxon>Autobranchia</taxon>
        <taxon>Heteroconchia</taxon>
        <taxon>Palaeoheterodonta</taxon>
        <taxon>Unionida</taxon>
        <taxon>Unionoidea</taxon>
        <taxon>Unionidae</taxon>
        <taxon>Ambleminae</taxon>
        <taxon>Lampsilini</taxon>
        <taxon>Potamilus</taxon>
    </lineage>
</organism>